<accession>A0A9Q3GYD9</accession>
<dbReference type="Proteomes" id="UP000765509">
    <property type="component" value="Unassembled WGS sequence"/>
</dbReference>
<proteinExistence type="predicted"/>
<dbReference type="AlphaFoldDB" id="A0A9Q3GYD9"/>
<sequence length="96" mass="11097">MSLPSSSLNRTLSQTHQTIFRKEYIHNISEIDKIQVKNGKILHNIALLQRQNDGHDEEISLLQGKLVVEDHIIQQLQAEVLEELNDMEAHLQSFLE</sequence>
<protein>
    <submittedName>
        <fullName evidence="1">Uncharacterized protein</fullName>
    </submittedName>
</protein>
<organism evidence="1 2">
    <name type="scientific">Austropuccinia psidii MF-1</name>
    <dbReference type="NCBI Taxonomy" id="1389203"/>
    <lineage>
        <taxon>Eukaryota</taxon>
        <taxon>Fungi</taxon>
        <taxon>Dikarya</taxon>
        <taxon>Basidiomycota</taxon>
        <taxon>Pucciniomycotina</taxon>
        <taxon>Pucciniomycetes</taxon>
        <taxon>Pucciniales</taxon>
        <taxon>Sphaerophragmiaceae</taxon>
        <taxon>Austropuccinia</taxon>
    </lineage>
</organism>
<evidence type="ECO:0000313" key="1">
    <source>
        <dbReference type="EMBL" id="MBW0483444.1"/>
    </source>
</evidence>
<comment type="caution">
    <text evidence="1">The sequence shown here is derived from an EMBL/GenBank/DDBJ whole genome shotgun (WGS) entry which is preliminary data.</text>
</comment>
<name>A0A9Q3GYD9_9BASI</name>
<keyword evidence="2" id="KW-1185">Reference proteome</keyword>
<dbReference type="EMBL" id="AVOT02007229">
    <property type="protein sequence ID" value="MBW0483444.1"/>
    <property type="molecule type" value="Genomic_DNA"/>
</dbReference>
<gene>
    <name evidence="1" type="ORF">O181_023159</name>
</gene>
<evidence type="ECO:0000313" key="2">
    <source>
        <dbReference type="Proteomes" id="UP000765509"/>
    </source>
</evidence>
<reference evidence="1" key="1">
    <citation type="submission" date="2021-03" db="EMBL/GenBank/DDBJ databases">
        <title>Draft genome sequence of rust myrtle Austropuccinia psidii MF-1, a brazilian biotype.</title>
        <authorList>
            <person name="Quecine M.C."/>
            <person name="Pachon D.M.R."/>
            <person name="Bonatelli M.L."/>
            <person name="Correr F.H."/>
            <person name="Franceschini L.M."/>
            <person name="Leite T.F."/>
            <person name="Margarido G.R.A."/>
            <person name="Almeida C.A."/>
            <person name="Ferrarezi J.A."/>
            <person name="Labate C.A."/>
        </authorList>
    </citation>
    <scope>NUCLEOTIDE SEQUENCE</scope>
    <source>
        <strain evidence="1">MF-1</strain>
    </source>
</reference>